<dbReference type="PANTHER" id="PTHR32344:SF1">
    <property type="entry name" value="U1-TYPE DOMAIN-CONTAINING PROTEIN"/>
    <property type="match status" value="1"/>
</dbReference>
<dbReference type="InterPro" id="IPR033375">
    <property type="entry name" value="Cggbp1"/>
</dbReference>
<proteinExistence type="predicted"/>
<dbReference type="PANTHER" id="PTHR32344">
    <property type="entry name" value="U1-TYPE DOMAIN-CONTAINING PROTEIN"/>
    <property type="match status" value="1"/>
</dbReference>
<evidence type="ECO:0000313" key="2">
    <source>
        <dbReference type="Proteomes" id="UP000494106"/>
    </source>
</evidence>
<dbReference type="Proteomes" id="UP000494106">
    <property type="component" value="Unassembled WGS sequence"/>
</dbReference>
<dbReference type="GO" id="GO:0005634">
    <property type="term" value="C:nucleus"/>
    <property type="evidence" value="ECO:0007669"/>
    <property type="project" value="InterPro"/>
</dbReference>
<keyword evidence="2" id="KW-1185">Reference proteome</keyword>
<sequence>MGRPKVELSERVKKFKEDGLYLSDTNIVMCKYCNVRLEGEKLDTLKMHTTAVTHLRKKPDPDPQLGSSGIKRQSTIVGACEVQKRAKTEKEEFVLDTVKMCLKANIPLNKLDHPAVRSYMEKYVPGSGNLPSGDNLRRKYVPQCGVSEKDEVKQKLNNQPVVVVADETSDKQELRTPAVLFLSKCKFFRHCQCFHLFSNNI</sequence>
<organism evidence="1 2">
    <name type="scientific">Arctia plantaginis</name>
    <name type="common">Wood tiger moth</name>
    <name type="synonym">Phalaena plantaginis</name>
    <dbReference type="NCBI Taxonomy" id="874455"/>
    <lineage>
        <taxon>Eukaryota</taxon>
        <taxon>Metazoa</taxon>
        <taxon>Ecdysozoa</taxon>
        <taxon>Arthropoda</taxon>
        <taxon>Hexapoda</taxon>
        <taxon>Insecta</taxon>
        <taxon>Pterygota</taxon>
        <taxon>Neoptera</taxon>
        <taxon>Endopterygota</taxon>
        <taxon>Lepidoptera</taxon>
        <taxon>Glossata</taxon>
        <taxon>Ditrysia</taxon>
        <taxon>Noctuoidea</taxon>
        <taxon>Erebidae</taxon>
        <taxon>Arctiinae</taxon>
        <taxon>Arctia</taxon>
    </lineage>
</organism>
<protein>
    <submittedName>
        <fullName evidence="1">Uncharacterized protein</fullName>
    </submittedName>
</protein>
<dbReference type="GO" id="GO:0006357">
    <property type="term" value="P:regulation of transcription by RNA polymerase II"/>
    <property type="evidence" value="ECO:0007669"/>
    <property type="project" value="InterPro"/>
</dbReference>
<dbReference type="EMBL" id="CADEBC010000088">
    <property type="protein sequence ID" value="CAB3222551.1"/>
    <property type="molecule type" value="Genomic_DNA"/>
</dbReference>
<comment type="caution">
    <text evidence="1">The sequence shown here is derived from an EMBL/GenBank/DDBJ whole genome shotgun (WGS) entry which is preliminary data.</text>
</comment>
<evidence type="ECO:0000313" key="1">
    <source>
        <dbReference type="EMBL" id="CAB3222551.1"/>
    </source>
</evidence>
<gene>
    <name evidence="1" type="ORF">APLA_LOCUS1157</name>
</gene>
<dbReference type="OrthoDB" id="8192276at2759"/>
<reference evidence="1 2" key="1">
    <citation type="submission" date="2020-04" db="EMBL/GenBank/DDBJ databases">
        <authorList>
            <person name="Wallbank WR R."/>
            <person name="Pardo Diaz C."/>
            <person name="Kozak K."/>
            <person name="Martin S."/>
            <person name="Jiggins C."/>
            <person name="Moest M."/>
            <person name="Warren A I."/>
            <person name="Byers J.R.P. K."/>
            <person name="Montejo-Kovacevich G."/>
            <person name="Yen C E."/>
        </authorList>
    </citation>
    <scope>NUCLEOTIDE SEQUENCE [LARGE SCALE GENOMIC DNA]</scope>
</reference>
<name>A0A8S0YUC6_ARCPL</name>
<dbReference type="AlphaFoldDB" id="A0A8S0YUC6"/>
<dbReference type="GO" id="GO:0003690">
    <property type="term" value="F:double-stranded DNA binding"/>
    <property type="evidence" value="ECO:0007669"/>
    <property type="project" value="InterPro"/>
</dbReference>
<accession>A0A8S0YUC6</accession>